<feature type="region of interest" description="Disordered" evidence="1">
    <location>
        <begin position="1"/>
        <end position="23"/>
    </location>
</feature>
<evidence type="ECO:0000313" key="3">
    <source>
        <dbReference type="EMBL" id="KAF2143891.1"/>
    </source>
</evidence>
<dbReference type="GeneID" id="54297689"/>
<reference evidence="3" key="1">
    <citation type="journal article" date="2020" name="Stud. Mycol.">
        <title>101 Dothideomycetes genomes: a test case for predicting lifestyles and emergence of pathogens.</title>
        <authorList>
            <person name="Haridas S."/>
            <person name="Albert R."/>
            <person name="Binder M."/>
            <person name="Bloem J."/>
            <person name="Labutti K."/>
            <person name="Salamov A."/>
            <person name="Andreopoulos B."/>
            <person name="Baker S."/>
            <person name="Barry K."/>
            <person name="Bills G."/>
            <person name="Bluhm B."/>
            <person name="Cannon C."/>
            <person name="Castanera R."/>
            <person name="Culley D."/>
            <person name="Daum C."/>
            <person name="Ezra D."/>
            <person name="Gonzalez J."/>
            <person name="Henrissat B."/>
            <person name="Kuo A."/>
            <person name="Liang C."/>
            <person name="Lipzen A."/>
            <person name="Lutzoni F."/>
            <person name="Magnuson J."/>
            <person name="Mondo S."/>
            <person name="Nolan M."/>
            <person name="Ohm R."/>
            <person name="Pangilinan J."/>
            <person name="Park H.-J."/>
            <person name="Ramirez L."/>
            <person name="Alfaro M."/>
            <person name="Sun H."/>
            <person name="Tritt A."/>
            <person name="Yoshinaga Y."/>
            <person name="Zwiers L.-H."/>
            <person name="Turgeon B."/>
            <person name="Goodwin S."/>
            <person name="Spatafora J."/>
            <person name="Crous P."/>
            <person name="Grigoriev I."/>
        </authorList>
    </citation>
    <scope>NUCLEOTIDE SEQUENCE</scope>
    <source>
        <strain evidence="3">CBS 121167</strain>
    </source>
</reference>
<feature type="transmembrane region" description="Helical" evidence="2">
    <location>
        <begin position="43"/>
        <end position="60"/>
    </location>
</feature>
<keyword evidence="2" id="KW-0812">Transmembrane</keyword>
<evidence type="ECO:0000313" key="4">
    <source>
        <dbReference type="Proteomes" id="UP000799438"/>
    </source>
</evidence>
<feature type="compositionally biased region" description="Basic and acidic residues" evidence="1">
    <location>
        <begin position="712"/>
        <end position="743"/>
    </location>
</feature>
<accession>A0A6A6BMU6</accession>
<dbReference type="AlphaFoldDB" id="A0A6A6BMU6"/>
<dbReference type="EMBL" id="ML995481">
    <property type="protein sequence ID" value="KAF2143891.1"/>
    <property type="molecule type" value="Genomic_DNA"/>
</dbReference>
<dbReference type="RefSeq" id="XP_033399603.1">
    <property type="nucleotide sequence ID" value="XM_033540193.1"/>
</dbReference>
<name>A0A6A6BMU6_9PEZI</name>
<dbReference type="OrthoDB" id="5397682at2759"/>
<proteinExistence type="predicted"/>
<feature type="compositionally biased region" description="Basic and acidic residues" evidence="1">
    <location>
        <begin position="798"/>
        <end position="812"/>
    </location>
</feature>
<evidence type="ECO:0000256" key="2">
    <source>
        <dbReference type="SAM" id="Phobius"/>
    </source>
</evidence>
<keyword evidence="2" id="KW-1133">Transmembrane helix</keyword>
<protein>
    <submittedName>
        <fullName evidence="3">Uncharacterized protein</fullName>
    </submittedName>
</protein>
<feature type="region of interest" description="Disordered" evidence="1">
    <location>
        <begin position="566"/>
        <end position="613"/>
    </location>
</feature>
<feature type="compositionally biased region" description="Pro residues" evidence="1">
    <location>
        <begin position="601"/>
        <end position="613"/>
    </location>
</feature>
<dbReference type="PANTHER" id="PTHR33604">
    <property type="entry name" value="OSJNBA0004B13.7 PROTEIN"/>
    <property type="match status" value="1"/>
</dbReference>
<dbReference type="PANTHER" id="PTHR33604:SF3">
    <property type="entry name" value="OSJNBA0004B13.7 PROTEIN"/>
    <property type="match status" value="1"/>
</dbReference>
<evidence type="ECO:0000256" key="1">
    <source>
        <dbReference type="SAM" id="MobiDB-lite"/>
    </source>
</evidence>
<feature type="compositionally biased region" description="Low complexity" evidence="1">
    <location>
        <begin position="566"/>
        <end position="600"/>
    </location>
</feature>
<organism evidence="3 4">
    <name type="scientific">Aplosporella prunicola CBS 121167</name>
    <dbReference type="NCBI Taxonomy" id="1176127"/>
    <lineage>
        <taxon>Eukaryota</taxon>
        <taxon>Fungi</taxon>
        <taxon>Dikarya</taxon>
        <taxon>Ascomycota</taxon>
        <taxon>Pezizomycotina</taxon>
        <taxon>Dothideomycetes</taxon>
        <taxon>Dothideomycetes incertae sedis</taxon>
        <taxon>Botryosphaeriales</taxon>
        <taxon>Aplosporellaceae</taxon>
        <taxon>Aplosporella</taxon>
    </lineage>
</organism>
<sequence>MGKHVLSTDEELGKRDDDHIPGTARAWSSKKLPLAVHYRRRRVASAIISGLLVWLLYHVFTATQSDPFDDYVGGAPPGGHPVARDRPVAPRGAPPMTAGEDDLDVAKHYYNGRIKYYELGESLHAISKTNGHRPENKNVLFAASHLQSVSTLIPLACEMAKWNRNNVHFAIMGRHDVALSDILEINGVDLEGCPVYWHDARPDYVLYSSDLRAEMSTAAAMTHIHTFMHPQAVIMDDSYREDVFFVKGLRTRANDENIPVIEIPMDKAEGLEWLTRLDSASLKAWHRPSIDVLIHASPQATGSLVRLIKSLQEADYSGLKPPRLIIELPANTDTFTLQFLERLVWPPPSGFRVLLHNPDQVILRHRIPNSKVSGEEASIRFLESFYPTTKHDSHVLLLSSNAQLSPLYYHYLLFHLLEYKYSAYEGYNSPSHLLGISLETPSYYLNGTTPFNAPTLSAMRSEKYTQLQAGHEDALVPFTWQAPNAHAALYFGDFWPELHSFLSLRLAAFRRQTKPQPRPRSLHESEPIWTEYFLELMRARGYFLHFPSLSDSDALVALHGELYTPPEEALPAPTDADAAAGADAPAPSETAAPFLVAPDTPAAPPLAAEPPLAPLTRPLHQVLPFDASAPELRHLPQLAHTGEELEVGASAEATEEVSLKFRRSVGGCAEVLGGEAEVGKREWIVSEGSARDLFCFGEGDVWVEKDAEEEEEGKKKGAAGEKKTSARSEGKEDATPPRTKTESDIEAGAEAKTNGNSNGDGKTDTDTEIEVLTQDAADAMAESTRQQVNAGRAAAAAADRESESARRSKLDSGVEVESEERPDKGLRMAA</sequence>
<keyword evidence="4" id="KW-1185">Reference proteome</keyword>
<feature type="compositionally biased region" description="Basic and acidic residues" evidence="1">
    <location>
        <begin position="819"/>
        <end position="830"/>
    </location>
</feature>
<feature type="region of interest" description="Disordered" evidence="1">
    <location>
        <begin position="705"/>
        <end position="830"/>
    </location>
</feature>
<dbReference type="Proteomes" id="UP000799438">
    <property type="component" value="Unassembled WGS sequence"/>
</dbReference>
<gene>
    <name evidence="3" type="ORF">K452DRAFT_285929</name>
</gene>
<keyword evidence="2" id="KW-0472">Membrane</keyword>
<feature type="compositionally biased region" description="Basic and acidic residues" evidence="1">
    <location>
        <begin position="11"/>
        <end position="20"/>
    </location>
</feature>